<gene>
    <name evidence="1" type="ORF">J4224_05600</name>
</gene>
<evidence type="ECO:0000313" key="2">
    <source>
        <dbReference type="Proteomes" id="UP000683213"/>
    </source>
</evidence>
<evidence type="ECO:0000313" key="1">
    <source>
        <dbReference type="EMBL" id="MBS3059865.1"/>
    </source>
</evidence>
<proteinExistence type="predicted"/>
<comment type="caution">
    <text evidence="1">The sequence shown here is derived from an EMBL/GenBank/DDBJ whole genome shotgun (WGS) entry which is preliminary data.</text>
</comment>
<dbReference type="Proteomes" id="UP000683213">
    <property type="component" value="Unassembled WGS sequence"/>
</dbReference>
<dbReference type="AlphaFoldDB" id="A0A8T4L8H3"/>
<sequence length="228" mass="26426">MEKFVKTKIFFKLSNVLLPGSVLKNVDSKKVEALLQGLKKLEEKNRVELFVILGQKDDVAKKKLAESGLNRFFKKENIFCVTKDYIQDKAEFDRDRHLKALEEDPHFRDDYFKVSILKKIAGIVFPADEIIFIGHDLLTDGFYLHEFVGVDVAFVKKALSERNEKSGKVLKGLYYVDLDINDFRKLLLGKKPKPDYRFLQAHIYANLKKQLFGDKLMDAIPKKFADFS</sequence>
<accession>A0A8T4L8H3</accession>
<organism evidence="1 2">
    <name type="scientific">Candidatus Iainarchaeum sp</name>
    <dbReference type="NCBI Taxonomy" id="3101447"/>
    <lineage>
        <taxon>Archaea</taxon>
        <taxon>Candidatus Iainarchaeota</taxon>
        <taxon>Candidatus Iainarchaeia</taxon>
        <taxon>Candidatus Iainarchaeales</taxon>
        <taxon>Candidatus Iainarchaeaceae</taxon>
        <taxon>Candidatus Iainarchaeum</taxon>
    </lineage>
</organism>
<dbReference type="EMBL" id="JAGVWF010000086">
    <property type="protein sequence ID" value="MBS3059865.1"/>
    <property type="molecule type" value="Genomic_DNA"/>
</dbReference>
<reference evidence="1" key="1">
    <citation type="submission" date="2021-03" db="EMBL/GenBank/DDBJ databases">
        <authorList>
            <person name="Jaffe A."/>
        </authorList>
    </citation>
    <scope>NUCLEOTIDE SEQUENCE</scope>
    <source>
        <strain evidence="1">RIFCSPHIGHO2_01_FULL_GW2011_AR10_43_9</strain>
    </source>
</reference>
<name>A0A8T4L8H3_9ARCH</name>
<reference evidence="1" key="2">
    <citation type="submission" date="2021-05" db="EMBL/GenBank/DDBJ databases">
        <title>Protein family content uncovers lineage relationships and bacterial pathway maintenance mechanisms in DPANN archaea.</title>
        <authorList>
            <person name="Castelle C.J."/>
            <person name="Meheust R."/>
            <person name="Jaffe A.L."/>
            <person name="Seitz K."/>
            <person name="Gong X."/>
            <person name="Baker B.J."/>
            <person name="Banfield J.F."/>
        </authorList>
    </citation>
    <scope>NUCLEOTIDE SEQUENCE</scope>
    <source>
        <strain evidence="1">RIFCSPHIGHO2_01_FULL_GW2011_AR10_43_9</strain>
    </source>
</reference>
<protein>
    <submittedName>
        <fullName evidence="1">Uncharacterized protein</fullName>
    </submittedName>
</protein>